<keyword evidence="2" id="KW-0805">Transcription regulation</keyword>
<evidence type="ECO:0000313" key="10">
    <source>
        <dbReference type="EMBL" id="GAA1969984.1"/>
    </source>
</evidence>
<evidence type="ECO:0000313" key="11">
    <source>
        <dbReference type="Proteomes" id="UP001500013"/>
    </source>
</evidence>
<feature type="domain" description="OmpR/PhoB-type" evidence="9">
    <location>
        <begin position="168"/>
        <end position="268"/>
    </location>
</feature>
<keyword evidence="4" id="KW-0804">Transcription</keyword>
<dbReference type="InterPro" id="IPR039420">
    <property type="entry name" value="WalR-like"/>
</dbReference>
<dbReference type="InterPro" id="IPR036388">
    <property type="entry name" value="WH-like_DNA-bd_sf"/>
</dbReference>
<dbReference type="InterPro" id="IPR016032">
    <property type="entry name" value="Sig_transdc_resp-reg_C-effctor"/>
</dbReference>
<dbReference type="SUPFAM" id="SSF46894">
    <property type="entry name" value="C-terminal effector domain of the bipartite response regulators"/>
    <property type="match status" value="1"/>
</dbReference>
<evidence type="ECO:0000256" key="7">
    <source>
        <dbReference type="SAM" id="MobiDB-lite"/>
    </source>
</evidence>
<dbReference type="InterPro" id="IPR001867">
    <property type="entry name" value="OmpR/PhoB-type_DNA-bd"/>
</dbReference>
<dbReference type="SMART" id="SM00862">
    <property type="entry name" value="Trans_reg_C"/>
    <property type="match status" value="1"/>
</dbReference>
<dbReference type="Gene3D" id="3.40.50.2300">
    <property type="match status" value="1"/>
</dbReference>
<evidence type="ECO:0000256" key="3">
    <source>
        <dbReference type="ARBA" id="ARBA00023125"/>
    </source>
</evidence>
<dbReference type="SUPFAM" id="SSF52172">
    <property type="entry name" value="CheY-like"/>
    <property type="match status" value="1"/>
</dbReference>
<feature type="DNA-binding region" description="OmpR/PhoB-type" evidence="6">
    <location>
        <begin position="168"/>
        <end position="268"/>
    </location>
</feature>
<evidence type="ECO:0000259" key="9">
    <source>
        <dbReference type="PROSITE" id="PS51755"/>
    </source>
</evidence>
<dbReference type="Gene3D" id="6.10.250.690">
    <property type="match status" value="1"/>
</dbReference>
<comment type="caution">
    <text evidence="10">The sequence shown here is derived from an EMBL/GenBank/DDBJ whole genome shotgun (WGS) entry which is preliminary data.</text>
</comment>
<dbReference type="CDD" id="cd00383">
    <property type="entry name" value="trans_reg_C"/>
    <property type="match status" value="1"/>
</dbReference>
<keyword evidence="3 6" id="KW-0238">DNA-binding</keyword>
<dbReference type="EMBL" id="BAAAPU010000003">
    <property type="protein sequence ID" value="GAA1969984.1"/>
    <property type="molecule type" value="Genomic_DNA"/>
</dbReference>
<dbReference type="InterPro" id="IPR001789">
    <property type="entry name" value="Sig_transdc_resp-reg_receiver"/>
</dbReference>
<name>A0ABN2RIZ0_9MICO</name>
<dbReference type="Pfam" id="PF00072">
    <property type="entry name" value="Response_reg"/>
    <property type="match status" value="1"/>
</dbReference>
<proteinExistence type="predicted"/>
<dbReference type="InterPro" id="IPR011006">
    <property type="entry name" value="CheY-like_superfamily"/>
</dbReference>
<organism evidence="10 11">
    <name type="scientific">Terrabacter lapilli</name>
    <dbReference type="NCBI Taxonomy" id="436231"/>
    <lineage>
        <taxon>Bacteria</taxon>
        <taxon>Bacillati</taxon>
        <taxon>Actinomycetota</taxon>
        <taxon>Actinomycetes</taxon>
        <taxon>Micrococcales</taxon>
        <taxon>Intrasporangiaceae</taxon>
        <taxon>Terrabacter</taxon>
    </lineage>
</organism>
<dbReference type="Pfam" id="PF00486">
    <property type="entry name" value="Trans_reg_C"/>
    <property type="match status" value="1"/>
</dbReference>
<evidence type="ECO:0000256" key="4">
    <source>
        <dbReference type="ARBA" id="ARBA00023163"/>
    </source>
</evidence>
<dbReference type="SMART" id="SM00448">
    <property type="entry name" value="REC"/>
    <property type="match status" value="1"/>
</dbReference>
<gene>
    <name evidence="10" type="ORF">GCM10009817_07410</name>
</gene>
<keyword evidence="1 5" id="KW-0597">Phosphoprotein</keyword>
<feature type="domain" description="Response regulatory" evidence="8">
    <location>
        <begin position="7"/>
        <end position="120"/>
    </location>
</feature>
<dbReference type="Gene3D" id="1.10.10.10">
    <property type="entry name" value="Winged helix-like DNA-binding domain superfamily/Winged helix DNA-binding domain"/>
    <property type="match status" value="1"/>
</dbReference>
<keyword evidence="11" id="KW-1185">Reference proteome</keyword>
<feature type="modified residue" description="4-aspartylphosphate" evidence="5">
    <location>
        <position position="56"/>
    </location>
</feature>
<evidence type="ECO:0000259" key="8">
    <source>
        <dbReference type="PROSITE" id="PS50110"/>
    </source>
</evidence>
<dbReference type="PANTHER" id="PTHR48111:SF4">
    <property type="entry name" value="DNA-BINDING DUAL TRANSCRIPTIONAL REGULATOR OMPR"/>
    <property type="match status" value="1"/>
</dbReference>
<evidence type="ECO:0000256" key="2">
    <source>
        <dbReference type="ARBA" id="ARBA00023015"/>
    </source>
</evidence>
<dbReference type="PROSITE" id="PS50110">
    <property type="entry name" value="RESPONSE_REGULATORY"/>
    <property type="match status" value="1"/>
</dbReference>
<sequence length="272" mass="29305">MMSPARTAVVVEDDDDIRELITHSLTMQGFEVAAAASGQAGLELVVSQDPDLVTLDLGLPDLDGIEVCRRVRDVSQAYVVMISARTDEIDRLMGLEIGADDYLTKPFSPRELQARVNAMFRRPRTNGTSPSVSAPGDGANGSSAAAMQPVAATSTATSTAMSTLDAGPALVRHGRITVDPEGRVATVDSQEADLTRTEFDLLATLLSAPRRVWSRAVLLESLWGPGWSEEHLVEVHVGNLRRKLTRLGPAGMRAPIRTVRGVGYRMEEPDAF</sequence>
<feature type="region of interest" description="Disordered" evidence="7">
    <location>
        <begin position="121"/>
        <end position="144"/>
    </location>
</feature>
<dbReference type="RefSeq" id="WP_344058522.1">
    <property type="nucleotide sequence ID" value="NZ_BAAAPU010000003.1"/>
</dbReference>
<evidence type="ECO:0000256" key="6">
    <source>
        <dbReference type="PROSITE-ProRule" id="PRU01091"/>
    </source>
</evidence>
<reference evidence="10 11" key="1">
    <citation type="journal article" date="2019" name="Int. J. Syst. Evol. Microbiol.">
        <title>The Global Catalogue of Microorganisms (GCM) 10K type strain sequencing project: providing services to taxonomists for standard genome sequencing and annotation.</title>
        <authorList>
            <consortium name="The Broad Institute Genomics Platform"/>
            <consortium name="The Broad Institute Genome Sequencing Center for Infectious Disease"/>
            <person name="Wu L."/>
            <person name="Ma J."/>
        </authorList>
    </citation>
    <scope>NUCLEOTIDE SEQUENCE [LARGE SCALE GENOMIC DNA]</scope>
    <source>
        <strain evidence="10 11">JCM 15628</strain>
    </source>
</reference>
<evidence type="ECO:0000256" key="1">
    <source>
        <dbReference type="ARBA" id="ARBA00022553"/>
    </source>
</evidence>
<dbReference type="PROSITE" id="PS51755">
    <property type="entry name" value="OMPR_PHOB"/>
    <property type="match status" value="1"/>
</dbReference>
<protein>
    <submittedName>
        <fullName evidence="10">Response regulator transcription factor</fullName>
    </submittedName>
</protein>
<evidence type="ECO:0000256" key="5">
    <source>
        <dbReference type="PROSITE-ProRule" id="PRU00169"/>
    </source>
</evidence>
<accession>A0ABN2RIZ0</accession>
<dbReference type="Proteomes" id="UP001500013">
    <property type="component" value="Unassembled WGS sequence"/>
</dbReference>
<dbReference type="PANTHER" id="PTHR48111">
    <property type="entry name" value="REGULATOR OF RPOS"/>
    <property type="match status" value="1"/>
</dbReference>